<protein>
    <submittedName>
        <fullName evidence="2">ROK family protein</fullName>
    </submittedName>
</protein>
<dbReference type="PANTHER" id="PTHR18964:SF170">
    <property type="entry name" value="SUGAR KINASE"/>
    <property type="match status" value="1"/>
</dbReference>
<dbReference type="InterPro" id="IPR000600">
    <property type="entry name" value="ROK"/>
</dbReference>
<dbReference type="CDD" id="cd24152">
    <property type="entry name" value="ASKHA_NBD_ROK-like"/>
    <property type="match status" value="1"/>
</dbReference>
<sequence length="290" mass="31348">MQHYLAIDIGGTSIKYGIVHADGTLHASDHVPTPATWDAFLEQLDAIVSEIKMTQAIDGLAISAPGAVDSTAGVIHGISAVQYIHDRPFLDALRERYALPVTVLNDANAAALAEGWTGAAASIERYATVVIGTGVGGAFVDKQAVMIGSHFHGGEFGYWILDPSLPHPDGTWSKIGATAALVQRCSDRLGRPLSGQDIFALQTDAAIQEELERFYRWNAIGLYNIQFSLDPERILIGGGISRRPEVRDGIKRHLDTLCDAFGTFRIDVETCAHFNEANLIGAARFHMLNV</sequence>
<dbReference type="SUPFAM" id="SSF53067">
    <property type="entry name" value="Actin-like ATPase domain"/>
    <property type="match status" value="1"/>
</dbReference>
<proteinExistence type="inferred from homology"/>
<name>A0ABT2KWD6_9BACL</name>
<comment type="similarity">
    <text evidence="1">Belongs to the ROK (NagC/XylR) family.</text>
</comment>
<accession>A0ABT2KWD6</accession>
<gene>
    <name evidence="2" type="ORF">NQG31_02275</name>
</gene>
<dbReference type="Proteomes" id="UP001206821">
    <property type="component" value="Unassembled WGS sequence"/>
</dbReference>
<keyword evidence="3" id="KW-1185">Reference proteome</keyword>
<reference evidence="2 3" key="1">
    <citation type="submission" date="2022-07" db="EMBL/GenBank/DDBJ databases">
        <title>Genomic and pangenome structural analysis of the polyextremophile Exiguobacterium.</title>
        <authorList>
            <person name="Shen L."/>
        </authorList>
    </citation>
    <scope>NUCLEOTIDE SEQUENCE [LARGE SCALE GENOMIC DNA]</scope>
    <source>
        <strain evidence="2 3">12_1</strain>
    </source>
</reference>
<dbReference type="EMBL" id="JANIEK010000005">
    <property type="protein sequence ID" value="MCT4794349.1"/>
    <property type="molecule type" value="Genomic_DNA"/>
</dbReference>
<dbReference type="InterPro" id="IPR043129">
    <property type="entry name" value="ATPase_NBD"/>
</dbReference>
<dbReference type="PANTHER" id="PTHR18964">
    <property type="entry name" value="ROK (REPRESSOR, ORF, KINASE) FAMILY"/>
    <property type="match status" value="1"/>
</dbReference>
<evidence type="ECO:0000256" key="1">
    <source>
        <dbReference type="ARBA" id="ARBA00006479"/>
    </source>
</evidence>
<dbReference type="RefSeq" id="WP_034816858.1">
    <property type="nucleotide sequence ID" value="NZ_JANIEK010000005.1"/>
</dbReference>
<organism evidence="2 3">
    <name type="scientific">Exiguobacterium alkaliphilum</name>
    <dbReference type="NCBI Taxonomy" id="1428684"/>
    <lineage>
        <taxon>Bacteria</taxon>
        <taxon>Bacillati</taxon>
        <taxon>Bacillota</taxon>
        <taxon>Bacilli</taxon>
        <taxon>Bacillales</taxon>
        <taxon>Bacillales Family XII. Incertae Sedis</taxon>
        <taxon>Exiguobacterium</taxon>
    </lineage>
</organism>
<dbReference type="Pfam" id="PF00480">
    <property type="entry name" value="ROK"/>
    <property type="match status" value="1"/>
</dbReference>
<evidence type="ECO:0000313" key="3">
    <source>
        <dbReference type="Proteomes" id="UP001206821"/>
    </source>
</evidence>
<dbReference type="Gene3D" id="3.30.420.40">
    <property type="match status" value="2"/>
</dbReference>
<comment type="caution">
    <text evidence="2">The sequence shown here is derived from an EMBL/GenBank/DDBJ whole genome shotgun (WGS) entry which is preliminary data.</text>
</comment>
<evidence type="ECO:0000313" key="2">
    <source>
        <dbReference type="EMBL" id="MCT4794349.1"/>
    </source>
</evidence>